<accession>A0A7Y2K1P9</accession>
<dbReference type="Proteomes" id="UP000533905">
    <property type="component" value="Unassembled WGS sequence"/>
</dbReference>
<name>A0A7Y2K1P9_9BURK</name>
<evidence type="ECO:0000313" key="2">
    <source>
        <dbReference type="Proteomes" id="UP000533905"/>
    </source>
</evidence>
<reference evidence="1 2" key="1">
    <citation type="submission" date="2020-04" db="EMBL/GenBank/DDBJ databases">
        <title>Massilia sp. nov., a cold adapted bacteria isolated from Arctic soil.</title>
        <authorList>
            <person name="Son J."/>
            <person name="Ka J.-O."/>
        </authorList>
    </citation>
    <scope>NUCLEOTIDE SEQUENCE [LARGE SCALE GENOMIC DNA]</scope>
    <source>
        <strain evidence="1 2">ML15P13</strain>
    </source>
</reference>
<organism evidence="1 2">
    <name type="scientific">Telluria aromaticivorans</name>
    <dbReference type="NCBI Taxonomy" id="2725995"/>
    <lineage>
        <taxon>Bacteria</taxon>
        <taxon>Pseudomonadati</taxon>
        <taxon>Pseudomonadota</taxon>
        <taxon>Betaproteobacteria</taxon>
        <taxon>Burkholderiales</taxon>
        <taxon>Oxalobacteraceae</taxon>
        <taxon>Telluria group</taxon>
        <taxon>Telluria</taxon>
    </lineage>
</organism>
<gene>
    <name evidence="1" type="ORF">HGB41_12320</name>
</gene>
<dbReference type="EMBL" id="JABAIV010000003">
    <property type="protein sequence ID" value="NNG23779.1"/>
    <property type="molecule type" value="Genomic_DNA"/>
</dbReference>
<proteinExistence type="predicted"/>
<evidence type="ECO:0000313" key="1">
    <source>
        <dbReference type="EMBL" id="NNG23779.1"/>
    </source>
</evidence>
<sequence>MRLQLALRRMNPLIGGAVLLLVALIGAMMWTAMARAAVQQEYAAARLQAAVPAPPPPPAAPPSADQNLAHFYGALGERGKVERQLKLVFALAGKNGLLLRQGEYRSTYDRNAKLYTYQLNLPVTGKYAAIWQFAFDALRAVPHASLDDVSFRRDAIGDENVEARLRMTLYLSATAGVPR</sequence>
<dbReference type="AlphaFoldDB" id="A0A7Y2K1P9"/>
<protein>
    <submittedName>
        <fullName evidence="1">Uncharacterized protein</fullName>
    </submittedName>
</protein>
<comment type="caution">
    <text evidence="1">The sequence shown here is derived from an EMBL/GenBank/DDBJ whole genome shotgun (WGS) entry which is preliminary data.</text>
</comment>
<keyword evidence="2" id="KW-1185">Reference proteome</keyword>